<evidence type="ECO:0000313" key="6">
    <source>
        <dbReference type="EMBL" id="GIZ51436.1"/>
    </source>
</evidence>
<dbReference type="EMBL" id="BPMK01000005">
    <property type="protein sequence ID" value="GIZ51436.1"/>
    <property type="molecule type" value="Genomic_DNA"/>
</dbReference>
<sequence length="399" mass="40329">MNLSSSAKAAAAPALLAATLFLVSLNLRPALSGMAPLLEAIRSATGLSAAGAGVLTTLPVLCFGLIAPVGAMLAQRFSIRRTVLAGLLLLALSLGLRVVGGLPALFAGTFAAGAAIGVVMVLLPGIIKRDFAQNVGLMTGLYTMALSLGAALGAGLAVPLAQLGADDNWRLSLALWAAPAVIAAAAWAACAPADGGAGGQNRGAGMRALFGDALAWQVAGFMGLQSLLAYCVFGWLPTMLIDRGMTPLAAGAALSVSIAAQLPATLAGPWIAGRGRDQRMAVLALMVVMMAGLAGCLYAPPGQVWWWVVLLGIGQGSSFTIATLLVVLRSPDTRTVAALSGMTQLVGYLLAACGPFITGLLYDWSGGWNAPAVFFALAALAALAAGLGAGRKRFVHARE</sequence>
<dbReference type="InterPro" id="IPR036259">
    <property type="entry name" value="MFS_trans_sf"/>
</dbReference>
<feature type="transmembrane region" description="Helical" evidence="4">
    <location>
        <begin position="173"/>
        <end position="193"/>
    </location>
</feature>
<evidence type="ECO:0000256" key="1">
    <source>
        <dbReference type="ARBA" id="ARBA00022692"/>
    </source>
</evidence>
<evidence type="ECO:0000313" key="7">
    <source>
        <dbReference type="Proteomes" id="UP000887222"/>
    </source>
</evidence>
<reference evidence="6 7" key="1">
    <citation type="journal article" date="2022" name="Int. J. Syst. Evol. Microbiol.">
        <title>Noviherbaspirillum aridicola sp. nov., isolated from an arid soil in Pakistan.</title>
        <authorList>
            <person name="Khan I.U."/>
            <person name="Saqib M."/>
            <person name="Amin A."/>
            <person name="Hussain F."/>
            <person name="Li L."/>
            <person name="Liu Y.H."/>
            <person name="Fang B.Z."/>
            <person name="Ahmed I."/>
            <person name="Li W.J."/>
        </authorList>
    </citation>
    <scope>NUCLEOTIDE SEQUENCE [LARGE SCALE GENOMIC DNA]</scope>
    <source>
        <strain evidence="6 7">NCCP-691</strain>
    </source>
</reference>
<feature type="transmembrane region" description="Helical" evidence="4">
    <location>
        <begin position="105"/>
        <end position="127"/>
    </location>
</feature>
<feature type="transmembrane region" description="Helical" evidence="4">
    <location>
        <begin position="335"/>
        <end position="362"/>
    </location>
</feature>
<name>A0ABQ4Q2M6_9BURK</name>
<evidence type="ECO:0000256" key="2">
    <source>
        <dbReference type="ARBA" id="ARBA00022989"/>
    </source>
</evidence>
<feature type="transmembrane region" description="Helical" evidence="4">
    <location>
        <begin position="306"/>
        <end position="328"/>
    </location>
</feature>
<feature type="transmembrane region" description="Helical" evidence="4">
    <location>
        <begin position="50"/>
        <end position="70"/>
    </location>
</feature>
<evidence type="ECO:0000256" key="4">
    <source>
        <dbReference type="SAM" id="Phobius"/>
    </source>
</evidence>
<keyword evidence="3 4" id="KW-0472">Membrane</keyword>
<feature type="domain" description="Major facilitator superfamily (MFS) profile" evidence="5">
    <location>
        <begin position="12"/>
        <end position="393"/>
    </location>
</feature>
<dbReference type="Proteomes" id="UP000887222">
    <property type="component" value="Unassembled WGS sequence"/>
</dbReference>
<accession>A0ABQ4Q2M6</accession>
<dbReference type="RefSeq" id="WP_220807602.1">
    <property type="nucleotide sequence ID" value="NZ_BPMK01000005.1"/>
</dbReference>
<evidence type="ECO:0000259" key="5">
    <source>
        <dbReference type="PROSITE" id="PS50850"/>
    </source>
</evidence>
<feature type="transmembrane region" description="Helical" evidence="4">
    <location>
        <begin position="82"/>
        <end position="99"/>
    </location>
</feature>
<keyword evidence="1 4" id="KW-0812">Transmembrane</keyword>
<dbReference type="PANTHER" id="PTHR23523:SF2">
    <property type="entry name" value="2-NITROIMIDAZOLE TRANSPORTER"/>
    <property type="match status" value="1"/>
</dbReference>
<feature type="transmembrane region" description="Helical" evidence="4">
    <location>
        <begin position="368"/>
        <end position="389"/>
    </location>
</feature>
<keyword evidence="2 4" id="KW-1133">Transmembrane helix</keyword>
<dbReference type="InterPro" id="IPR011701">
    <property type="entry name" value="MFS"/>
</dbReference>
<proteinExistence type="predicted"/>
<organism evidence="6 7">
    <name type="scientific">Noviherbaspirillum aridicola</name>
    <dbReference type="NCBI Taxonomy" id="2849687"/>
    <lineage>
        <taxon>Bacteria</taxon>
        <taxon>Pseudomonadati</taxon>
        <taxon>Pseudomonadota</taxon>
        <taxon>Betaproteobacteria</taxon>
        <taxon>Burkholderiales</taxon>
        <taxon>Oxalobacteraceae</taxon>
        <taxon>Noviherbaspirillum</taxon>
    </lineage>
</organism>
<dbReference type="Gene3D" id="1.20.1250.20">
    <property type="entry name" value="MFS general substrate transporter like domains"/>
    <property type="match status" value="2"/>
</dbReference>
<feature type="transmembrane region" description="Helical" evidence="4">
    <location>
        <begin position="280"/>
        <end position="300"/>
    </location>
</feature>
<dbReference type="InterPro" id="IPR052524">
    <property type="entry name" value="MFS_Cyanate_Porter"/>
</dbReference>
<evidence type="ECO:0000256" key="3">
    <source>
        <dbReference type="ARBA" id="ARBA00023136"/>
    </source>
</evidence>
<dbReference type="PROSITE" id="PS50850">
    <property type="entry name" value="MFS"/>
    <property type="match status" value="1"/>
</dbReference>
<dbReference type="InterPro" id="IPR020846">
    <property type="entry name" value="MFS_dom"/>
</dbReference>
<gene>
    <name evidence="6" type="ORF">NCCP691_14500</name>
</gene>
<dbReference type="PANTHER" id="PTHR23523">
    <property type="match status" value="1"/>
</dbReference>
<keyword evidence="7" id="KW-1185">Reference proteome</keyword>
<dbReference type="Pfam" id="PF07690">
    <property type="entry name" value="MFS_1"/>
    <property type="match status" value="1"/>
</dbReference>
<protein>
    <submittedName>
        <fullName evidence="6">MFS transporter</fullName>
    </submittedName>
</protein>
<comment type="caution">
    <text evidence="6">The sequence shown here is derived from an EMBL/GenBank/DDBJ whole genome shotgun (WGS) entry which is preliminary data.</text>
</comment>
<feature type="transmembrane region" description="Helical" evidence="4">
    <location>
        <begin position="214"/>
        <end position="236"/>
    </location>
</feature>
<feature type="transmembrane region" description="Helical" evidence="4">
    <location>
        <begin position="248"/>
        <end position="268"/>
    </location>
</feature>
<dbReference type="SUPFAM" id="SSF103473">
    <property type="entry name" value="MFS general substrate transporter"/>
    <property type="match status" value="1"/>
</dbReference>
<feature type="transmembrane region" description="Helical" evidence="4">
    <location>
        <begin position="139"/>
        <end position="161"/>
    </location>
</feature>